<dbReference type="RefSeq" id="WP_135428830.1">
    <property type="nucleotide sequence ID" value="NZ_RPEM01000001.1"/>
</dbReference>
<organism evidence="2 3">
    <name type="scientific">Pseudotabrizicola sediminis</name>
    <dbReference type="NCBI Taxonomy" id="2486418"/>
    <lineage>
        <taxon>Bacteria</taxon>
        <taxon>Pseudomonadati</taxon>
        <taxon>Pseudomonadota</taxon>
        <taxon>Alphaproteobacteria</taxon>
        <taxon>Rhodobacterales</taxon>
        <taxon>Paracoccaceae</taxon>
        <taxon>Pseudotabrizicola</taxon>
    </lineage>
</organism>
<keyword evidence="1" id="KW-0472">Membrane</keyword>
<protein>
    <recommendedName>
        <fullName evidence="4">NfeD-like C-terminal domain-containing protein</fullName>
    </recommendedName>
</protein>
<comment type="caution">
    <text evidence="2">The sequence shown here is derived from an EMBL/GenBank/DDBJ whole genome shotgun (WGS) entry which is preliminary data.</text>
</comment>
<dbReference type="Proteomes" id="UP000297741">
    <property type="component" value="Unassembled WGS sequence"/>
</dbReference>
<keyword evidence="1" id="KW-1133">Transmembrane helix</keyword>
<sequence>MLRFLINSYSALVEIGLWLMFISYAVAGYFIGGFGGLLFGLIIAFLFGVFFVAPFAALDDIRKSTLRLEKMAKDSILRSVSTVSEGGGLISPNAVNTKASSSMAADHKRANGVVEPGDRIKIFNGREIIKEADGVSVDGVKYSGVLAAERAINDEASKG</sequence>
<accession>A0ABY2KRN1</accession>
<dbReference type="EMBL" id="RPEM01000001">
    <property type="protein sequence ID" value="TGD45444.1"/>
    <property type="molecule type" value="Genomic_DNA"/>
</dbReference>
<evidence type="ECO:0000313" key="2">
    <source>
        <dbReference type="EMBL" id="TGD45444.1"/>
    </source>
</evidence>
<gene>
    <name evidence="2" type="ORF">EEB11_02620</name>
</gene>
<evidence type="ECO:0000256" key="1">
    <source>
        <dbReference type="SAM" id="Phobius"/>
    </source>
</evidence>
<reference evidence="2 3" key="1">
    <citation type="submission" date="2018-11" db="EMBL/GenBank/DDBJ databases">
        <title>Tabrizicola sp. isolated from sediment of alpine lake.</title>
        <authorList>
            <person name="Liu Z."/>
        </authorList>
    </citation>
    <scope>NUCLEOTIDE SEQUENCE [LARGE SCALE GENOMIC DNA]</scope>
    <source>
        <strain evidence="2 3">DRYC-M-16</strain>
    </source>
</reference>
<feature type="transmembrane region" description="Helical" evidence="1">
    <location>
        <begin position="37"/>
        <end position="58"/>
    </location>
</feature>
<keyword evidence="3" id="KW-1185">Reference proteome</keyword>
<evidence type="ECO:0000313" key="3">
    <source>
        <dbReference type="Proteomes" id="UP000297741"/>
    </source>
</evidence>
<evidence type="ECO:0008006" key="4">
    <source>
        <dbReference type="Google" id="ProtNLM"/>
    </source>
</evidence>
<proteinExistence type="predicted"/>
<name>A0ABY2KRN1_9RHOB</name>
<keyword evidence="1" id="KW-0812">Transmembrane</keyword>
<feature type="transmembrane region" description="Helical" evidence="1">
    <location>
        <begin position="12"/>
        <end position="31"/>
    </location>
</feature>